<comment type="caution">
    <text evidence="7">The sequence shown here is derived from an EMBL/GenBank/DDBJ whole genome shotgun (WGS) entry which is preliminary data.</text>
</comment>
<keyword evidence="1" id="KW-0004">4Fe-4S</keyword>
<dbReference type="InterPro" id="IPR017896">
    <property type="entry name" value="4Fe4S_Fe-S-bd"/>
</dbReference>
<evidence type="ECO:0000259" key="6">
    <source>
        <dbReference type="PROSITE" id="PS51379"/>
    </source>
</evidence>
<evidence type="ECO:0000256" key="4">
    <source>
        <dbReference type="ARBA" id="ARBA00023014"/>
    </source>
</evidence>
<accession>A0A2W5P5F3</accession>
<evidence type="ECO:0000256" key="2">
    <source>
        <dbReference type="ARBA" id="ARBA00022723"/>
    </source>
</evidence>
<dbReference type="PROSITE" id="PS51379">
    <property type="entry name" value="4FE4S_FER_2"/>
    <property type="match status" value="2"/>
</dbReference>
<evidence type="ECO:0000256" key="1">
    <source>
        <dbReference type="ARBA" id="ARBA00022485"/>
    </source>
</evidence>
<dbReference type="SUPFAM" id="SSF54862">
    <property type="entry name" value="4Fe-4S ferredoxins"/>
    <property type="match status" value="1"/>
</dbReference>
<dbReference type="InterPro" id="IPR050572">
    <property type="entry name" value="Fe-S_Ferredoxin"/>
</dbReference>
<dbReference type="Gene3D" id="3.30.70.20">
    <property type="match status" value="1"/>
</dbReference>
<feature type="domain" description="4Fe-4S ferredoxin-type" evidence="6">
    <location>
        <begin position="1"/>
        <end position="30"/>
    </location>
</feature>
<dbReference type="Proteomes" id="UP000249229">
    <property type="component" value="Unassembled WGS sequence"/>
</dbReference>
<reference evidence="7 8" key="1">
    <citation type="submission" date="2017-08" db="EMBL/GenBank/DDBJ databases">
        <title>Infants hospitalized years apart are colonized by the same room-sourced microbial strains.</title>
        <authorList>
            <person name="Brooks B."/>
            <person name="Olm M.R."/>
            <person name="Firek B.A."/>
            <person name="Baker R."/>
            <person name="Thomas B.C."/>
            <person name="Morowitz M.J."/>
            <person name="Banfield J.F."/>
        </authorList>
    </citation>
    <scope>NUCLEOTIDE SEQUENCE [LARGE SCALE GENOMIC DNA]</scope>
    <source>
        <strain evidence="7">S2_005_001_R1_22</strain>
    </source>
</reference>
<dbReference type="AlphaFoldDB" id="A0A2W5P5F3"/>
<keyword evidence="4" id="KW-0411">Iron-sulfur</keyword>
<organism evidence="7 8">
    <name type="scientific">Sphingomonas taxi</name>
    <dbReference type="NCBI Taxonomy" id="1549858"/>
    <lineage>
        <taxon>Bacteria</taxon>
        <taxon>Pseudomonadati</taxon>
        <taxon>Pseudomonadota</taxon>
        <taxon>Alphaproteobacteria</taxon>
        <taxon>Sphingomonadales</taxon>
        <taxon>Sphingomonadaceae</taxon>
        <taxon>Sphingomonas</taxon>
    </lineage>
</organism>
<name>A0A2W5P5F3_9SPHN</name>
<evidence type="ECO:0000256" key="3">
    <source>
        <dbReference type="ARBA" id="ARBA00023004"/>
    </source>
</evidence>
<dbReference type="Pfam" id="PF13187">
    <property type="entry name" value="Fer4_9"/>
    <property type="match status" value="1"/>
</dbReference>
<protein>
    <recommendedName>
        <fullName evidence="6">4Fe-4S ferredoxin-type domain-containing protein</fullName>
    </recommendedName>
</protein>
<feature type="compositionally biased region" description="Pro residues" evidence="5">
    <location>
        <begin position="102"/>
        <end position="111"/>
    </location>
</feature>
<dbReference type="InterPro" id="IPR017900">
    <property type="entry name" value="4Fe4S_Fe_S_CS"/>
</dbReference>
<evidence type="ECO:0000313" key="7">
    <source>
        <dbReference type="EMBL" id="PZQ60404.1"/>
    </source>
</evidence>
<dbReference type="PROSITE" id="PS00198">
    <property type="entry name" value="4FE4S_FER_1"/>
    <property type="match status" value="2"/>
</dbReference>
<dbReference type="EMBL" id="QFQI01000005">
    <property type="protein sequence ID" value="PZQ60404.1"/>
    <property type="molecule type" value="Genomic_DNA"/>
</dbReference>
<evidence type="ECO:0000256" key="5">
    <source>
        <dbReference type="SAM" id="MobiDB-lite"/>
    </source>
</evidence>
<dbReference type="GO" id="GO:0051539">
    <property type="term" value="F:4 iron, 4 sulfur cluster binding"/>
    <property type="evidence" value="ECO:0007669"/>
    <property type="project" value="UniProtKB-KW"/>
</dbReference>
<keyword evidence="3" id="KW-0408">Iron</keyword>
<feature type="region of interest" description="Disordered" evidence="5">
    <location>
        <begin position="89"/>
        <end position="127"/>
    </location>
</feature>
<evidence type="ECO:0000313" key="8">
    <source>
        <dbReference type="Proteomes" id="UP000249229"/>
    </source>
</evidence>
<dbReference type="GO" id="GO:0046872">
    <property type="term" value="F:metal ion binding"/>
    <property type="evidence" value="ECO:0007669"/>
    <property type="project" value="UniProtKB-KW"/>
</dbReference>
<sequence>MIELIVADRCIACNLCSNVCPNDVFDKEPGKQPVIARQADCVTCFICEAFCPVDAMFVAPNAWPEPVDEAAVVASGMLGSYRRALGWDRNQPGAANVEPPRPDQPPPPPQPTAWGIDPARAGRSDRV</sequence>
<proteinExistence type="predicted"/>
<keyword evidence="2" id="KW-0479">Metal-binding</keyword>
<dbReference type="PANTHER" id="PTHR43687:SF5">
    <property type="entry name" value="4FE-4S FERREDOXIN-TYPE DOMAIN-CONTAINING PROTEIN"/>
    <property type="match status" value="1"/>
</dbReference>
<gene>
    <name evidence="7" type="ORF">DI544_08275</name>
</gene>
<dbReference type="PANTHER" id="PTHR43687">
    <property type="entry name" value="ADENYLYLSULFATE REDUCTASE, BETA SUBUNIT"/>
    <property type="match status" value="1"/>
</dbReference>
<feature type="domain" description="4Fe-4S ferredoxin-type" evidence="6">
    <location>
        <begin position="31"/>
        <end position="61"/>
    </location>
</feature>